<evidence type="ECO:0000313" key="4">
    <source>
        <dbReference type="EMBL" id="EPQ59564.1"/>
    </source>
</evidence>
<dbReference type="KEGG" id="gtr:GLOTRDRAFT_125865"/>
<keyword evidence="1" id="KW-0175">Coiled coil</keyword>
<feature type="transmembrane region" description="Helical" evidence="3">
    <location>
        <begin position="36"/>
        <end position="58"/>
    </location>
</feature>
<dbReference type="Proteomes" id="UP000030669">
    <property type="component" value="Unassembled WGS sequence"/>
</dbReference>
<accession>S7S1E5</accession>
<feature type="compositionally biased region" description="Low complexity" evidence="2">
    <location>
        <begin position="1"/>
        <end position="18"/>
    </location>
</feature>
<reference evidence="4 5" key="1">
    <citation type="journal article" date="2012" name="Science">
        <title>The Paleozoic origin of enzymatic lignin decomposition reconstructed from 31 fungal genomes.</title>
        <authorList>
            <person name="Floudas D."/>
            <person name="Binder M."/>
            <person name="Riley R."/>
            <person name="Barry K."/>
            <person name="Blanchette R.A."/>
            <person name="Henrissat B."/>
            <person name="Martinez A.T."/>
            <person name="Otillar R."/>
            <person name="Spatafora J.W."/>
            <person name="Yadav J.S."/>
            <person name="Aerts A."/>
            <person name="Benoit I."/>
            <person name="Boyd A."/>
            <person name="Carlson A."/>
            <person name="Copeland A."/>
            <person name="Coutinho P.M."/>
            <person name="de Vries R.P."/>
            <person name="Ferreira P."/>
            <person name="Findley K."/>
            <person name="Foster B."/>
            <person name="Gaskell J."/>
            <person name="Glotzer D."/>
            <person name="Gorecki P."/>
            <person name="Heitman J."/>
            <person name="Hesse C."/>
            <person name="Hori C."/>
            <person name="Igarashi K."/>
            <person name="Jurgens J.A."/>
            <person name="Kallen N."/>
            <person name="Kersten P."/>
            <person name="Kohler A."/>
            <person name="Kuees U."/>
            <person name="Kumar T.K.A."/>
            <person name="Kuo A."/>
            <person name="LaButti K."/>
            <person name="Larrondo L.F."/>
            <person name="Lindquist E."/>
            <person name="Ling A."/>
            <person name="Lombard V."/>
            <person name="Lucas S."/>
            <person name="Lundell T."/>
            <person name="Martin R."/>
            <person name="McLaughlin D.J."/>
            <person name="Morgenstern I."/>
            <person name="Morin E."/>
            <person name="Murat C."/>
            <person name="Nagy L.G."/>
            <person name="Nolan M."/>
            <person name="Ohm R.A."/>
            <person name="Patyshakuliyeva A."/>
            <person name="Rokas A."/>
            <person name="Ruiz-Duenas F.J."/>
            <person name="Sabat G."/>
            <person name="Salamov A."/>
            <person name="Samejima M."/>
            <person name="Schmutz J."/>
            <person name="Slot J.C."/>
            <person name="St John F."/>
            <person name="Stenlid J."/>
            <person name="Sun H."/>
            <person name="Sun S."/>
            <person name="Syed K."/>
            <person name="Tsang A."/>
            <person name="Wiebenga A."/>
            <person name="Young D."/>
            <person name="Pisabarro A."/>
            <person name="Eastwood D.C."/>
            <person name="Martin F."/>
            <person name="Cullen D."/>
            <person name="Grigoriev I.V."/>
            <person name="Hibbett D.S."/>
        </authorList>
    </citation>
    <scope>NUCLEOTIDE SEQUENCE [LARGE SCALE GENOMIC DNA]</scope>
    <source>
        <strain evidence="4 5">ATCC 11539</strain>
    </source>
</reference>
<dbReference type="GeneID" id="19301298"/>
<dbReference type="RefSeq" id="XP_007862512.1">
    <property type="nucleotide sequence ID" value="XM_007864321.1"/>
</dbReference>
<gene>
    <name evidence="4" type="ORF">GLOTRDRAFT_125865</name>
</gene>
<keyword evidence="3" id="KW-0812">Transmembrane</keyword>
<dbReference type="OMA" id="RHAQFYT"/>
<evidence type="ECO:0000256" key="2">
    <source>
        <dbReference type="SAM" id="MobiDB-lite"/>
    </source>
</evidence>
<name>S7S1E5_GLOTA</name>
<evidence type="ECO:0000313" key="5">
    <source>
        <dbReference type="Proteomes" id="UP000030669"/>
    </source>
</evidence>
<dbReference type="HOGENOM" id="CLU_152123_0_0_1"/>
<protein>
    <submittedName>
        <fullName evidence="4">Uncharacterized protein</fullName>
    </submittedName>
</protein>
<feature type="region of interest" description="Disordered" evidence="2">
    <location>
        <begin position="1"/>
        <end position="32"/>
    </location>
</feature>
<keyword evidence="3" id="KW-1133">Transmembrane helix</keyword>
<organism evidence="4 5">
    <name type="scientific">Gloeophyllum trabeum (strain ATCC 11539 / FP-39264 / Madison 617)</name>
    <name type="common">Brown rot fungus</name>
    <dbReference type="NCBI Taxonomy" id="670483"/>
    <lineage>
        <taxon>Eukaryota</taxon>
        <taxon>Fungi</taxon>
        <taxon>Dikarya</taxon>
        <taxon>Basidiomycota</taxon>
        <taxon>Agaricomycotina</taxon>
        <taxon>Agaricomycetes</taxon>
        <taxon>Gloeophyllales</taxon>
        <taxon>Gloeophyllaceae</taxon>
        <taxon>Gloeophyllum</taxon>
    </lineage>
</organism>
<dbReference type="OrthoDB" id="3359404at2759"/>
<dbReference type="eggNOG" id="ENOG502SF8K">
    <property type="taxonomic scope" value="Eukaryota"/>
</dbReference>
<sequence length="114" mass="12841">MSRLSSLSSRTLASTARRYSTHDASSAKTKSPHAQWYADVVPAMIPVAILGSAVYLSLRLAQNHLAHEKYLDEARARVRELEAEVDALREARLRKHDHTPSTSSLSPRRWFSWG</sequence>
<keyword evidence="3" id="KW-0472">Membrane</keyword>
<evidence type="ECO:0000256" key="1">
    <source>
        <dbReference type="SAM" id="Coils"/>
    </source>
</evidence>
<evidence type="ECO:0000256" key="3">
    <source>
        <dbReference type="SAM" id="Phobius"/>
    </source>
</evidence>
<dbReference type="AlphaFoldDB" id="S7S1E5"/>
<dbReference type="EMBL" id="KB469297">
    <property type="protein sequence ID" value="EPQ59564.1"/>
    <property type="molecule type" value="Genomic_DNA"/>
</dbReference>
<feature type="region of interest" description="Disordered" evidence="2">
    <location>
        <begin position="94"/>
        <end position="114"/>
    </location>
</feature>
<proteinExistence type="predicted"/>
<keyword evidence="5" id="KW-1185">Reference proteome</keyword>
<feature type="coiled-coil region" evidence="1">
    <location>
        <begin position="64"/>
        <end position="91"/>
    </location>
</feature>